<evidence type="ECO:0000313" key="6">
    <source>
        <dbReference type="EMBL" id="EJF36806.1"/>
    </source>
</evidence>
<accession>J0WJT9</accession>
<dbReference type="PANTHER" id="PTHR11061:SF30">
    <property type="entry name" value="TRNA (URACIL(54)-C(5))-METHYLTRANSFERASE"/>
    <property type="match status" value="1"/>
</dbReference>
<proteinExistence type="inferred from homology"/>
<dbReference type="GO" id="GO:0070475">
    <property type="term" value="P:rRNA base methylation"/>
    <property type="evidence" value="ECO:0007669"/>
    <property type="project" value="TreeGrafter"/>
</dbReference>
<dbReference type="PATRIC" id="fig|1125718.3.peg.2699"/>
<feature type="binding site" evidence="4">
    <location>
        <position position="297"/>
    </location>
    <ligand>
        <name>S-adenosyl-L-methionine</name>
        <dbReference type="ChEBI" id="CHEBI:59789"/>
    </ligand>
</feature>
<dbReference type="PROSITE" id="PS51687">
    <property type="entry name" value="SAM_MT_RNA_M5U"/>
    <property type="match status" value="1"/>
</dbReference>
<dbReference type="RefSeq" id="WP_008733757.1">
    <property type="nucleotide sequence ID" value="NZ_AKFT01000214.1"/>
</dbReference>
<keyword evidence="1 4" id="KW-0489">Methyltransferase</keyword>
<dbReference type="Gene3D" id="2.40.50.1070">
    <property type="match status" value="1"/>
</dbReference>
<dbReference type="Pfam" id="PF05958">
    <property type="entry name" value="tRNA_U5-meth_tr"/>
    <property type="match status" value="1"/>
</dbReference>
<dbReference type="InterPro" id="IPR029063">
    <property type="entry name" value="SAM-dependent_MTases_sf"/>
</dbReference>
<sequence length="487" mass="50994">MSRYGSHSHSSRSGSERLQTSGEAEEIILRVGSPAHGGHCVARLDDDPAGRVVFVRHALPGEVVRAVLTEKSAKIWRADAVEVLSASPDRVRSVWREAGPGGVGGGELGHVALSAQRTWKRWVLADCLRRIGGEEVAAAVAALPEAAGTGAVPVEAMPSEAAAEAGDDPRARRLAGTGTRTRIALTITDDGLAGMHGFRSGTVLPVTSLPLAVSTIRALGLTERALWRAHYRPGMRVHAVAPSSGDPVVRLSSGRWEQLLTPTGRVTGRRRVEEVVGASGLGLGELRYSVHAEGFWQIHRDAPAVLVDRIVRAALSSAPTAAGTKAGDAPLDSAASAGVRVVELYAGAGLFTLPLAMLTGTVRSLEGKEQAVRDARRSLHSQQGARLFAGGVTPDSVAELGCFTPDGGQGADVVVLDPPRQGAGRQIVEAIAALGPDRIVMASCDPAALARDLKIFMGTGYRLAALSALDMFPHTHHFETIAVLGKR</sequence>
<evidence type="ECO:0000256" key="2">
    <source>
        <dbReference type="ARBA" id="ARBA00022679"/>
    </source>
</evidence>
<dbReference type="InterPro" id="IPR012340">
    <property type="entry name" value="NA-bd_OB-fold"/>
</dbReference>
<keyword evidence="2 4" id="KW-0808">Transferase</keyword>
<feature type="binding site" evidence="4">
    <location>
        <position position="417"/>
    </location>
    <ligand>
        <name>S-adenosyl-L-methionine</name>
        <dbReference type="ChEBI" id="CHEBI:59789"/>
    </ligand>
</feature>
<evidence type="ECO:0000259" key="5">
    <source>
        <dbReference type="PROSITE" id="PS50926"/>
    </source>
</evidence>
<evidence type="ECO:0000256" key="1">
    <source>
        <dbReference type="ARBA" id="ARBA00022603"/>
    </source>
</evidence>
<feature type="active site" description="Nucleophile" evidence="4">
    <location>
        <position position="444"/>
    </location>
</feature>
<name>J0WJT9_9ACTO</name>
<dbReference type="GO" id="GO:0070041">
    <property type="term" value="F:rRNA (uridine-C5-)-methyltransferase activity"/>
    <property type="evidence" value="ECO:0007669"/>
    <property type="project" value="TreeGrafter"/>
</dbReference>
<keyword evidence="3 4" id="KW-0949">S-adenosyl-L-methionine</keyword>
<dbReference type="Gene3D" id="2.40.50.140">
    <property type="entry name" value="Nucleic acid-binding proteins"/>
    <property type="match status" value="1"/>
</dbReference>
<dbReference type="PANTHER" id="PTHR11061">
    <property type="entry name" value="RNA M5U METHYLTRANSFERASE"/>
    <property type="match status" value="1"/>
</dbReference>
<dbReference type="SUPFAM" id="SSF50249">
    <property type="entry name" value="Nucleic acid-binding proteins"/>
    <property type="match status" value="1"/>
</dbReference>
<protein>
    <submittedName>
        <fullName evidence="6">TRAM domain protein</fullName>
    </submittedName>
</protein>
<dbReference type="Proteomes" id="UP000002941">
    <property type="component" value="Unassembled WGS sequence"/>
</dbReference>
<dbReference type="PROSITE" id="PS50926">
    <property type="entry name" value="TRAM"/>
    <property type="match status" value="1"/>
</dbReference>
<evidence type="ECO:0000313" key="7">
    <source>
        <dbReference type="Proteomes" id="UP000002941"/>
    </source>
</evidence>
<dbReference type="AlphaFoldDB" id="J0WJT9"/>
<dbReference type="InterPro" id="IPR030391">
    <property type="entry name" value="MeTrfase_TrmA_CS"/>
</dbReference>
<organism evidence="6 7">
    <name type="scientific">Actinomyces massiliensis F0489</name>
    <dbReference type="NCBI Taxonomy" id="1125718"/>
    <lineage>
        <taxon>Bacteria</taxon>
        <taxon>Bacillati</taxon>
        <taxon>Actinomycetota</taxon>
        <taxon>Actinomycetes</taxon>
        <taxon>Actinomycetales</taxon>
        <taxon>Actinomycetaceae</taxon>
        <taxon>Actinomyces</taxon>
    </lineage>
</organism>
<comment type="similarity">
    <text evidence="4">Belongs to the class I-like SAM-binding methyltransferase superfamily. RNA M5U methyltransferase family.</text>
</comment>
<gene>
    <name evidence="6" type="ORF">HMPREF1318_0340</name>
</gene>
<feature type="binding site" evidence="4">
    <location>
        <position position="366"/>
    </location>
    <ligand>
        <name>S-adenosyl-L-methionine</name>
        <dbReference type="ChEBI" id="CHEBI:59789"/>
    </ligand>
</feature>
<feature type="domain" description="TRAM" evidence="5">
    <location>
        <begin position="18"/>
        <end position="82"/>
    </location>
</feature>
<evidence type="ECO:0000256" key="3">
    <source>
        <dbReference type="ARBA" id="ARBA00022691"/>
    </source>
</evidence>
<dbReference type="SUPFAM" id="SSF53335">
    <property type="entry name" value="S-adenosyl-L-methionine-dependent methyltransferases"/>
    <property type="match status" value="1"/>
</dbReference>
<dbReference type="PROSITE" id="PS01231">
    <property type="entry name" value="TRMA_2"/>
    <property type="match status" value="1"/>
</dbReference>
<feature type="binding site" evidence="4">
    <location>
        <position position="345"/>
    </location>
    <ligand>
        <name>S-adenosyl-L-methionine</name>
        <dbReference type="ChEBI" id="CHEBI:59789"/>
    </ligand>
</feature>
<keyword evidence="7" id="KW-1185">Reference proteome</keyword>
<dbReference type="Gene3D" id="3.40.50.150">
    <property type="entry name" value="Vaccinia Virus protein VP39"/>
    <property type="match status" value="1"/>
</dbReference>
<reference evidence="6 7" key="1">
    <citation type="submission" date="2012-05" db="EMBL/GenBank/DDBJ databases">
        <authorList>
            <person name="Harkins D.M."/>
            <person name="Madupu R."/>
            <person name="Durkin A.S."/>
            <person name="Torralba M."/>
            <person name="Methe B."/>
            <person name="Sutton G.G."/>
            <person name="Nelson K.E."/>
        </authorList>
    </citation>
    <scope>NUCLEOTIDE SEQUENCE [LARGE SCALE GENOMIC DNA]</scope>
    <source>
        <strain evidence="6 7">F0489</strain>
    </source>
</reference>
<dbReference type="OrthoDB" id="9804590at2"/>
<evidence type="ECO:0000256" key="4">
    <source>
        <dbReference type="PROSITE-ProRule" id="PRU01024"/>
    </source>
</evidence>
<dbReference type="EMBL" id="AKFT01000214">
    <property type="protein sequence ID" value="EJF36806.1"/>
    <property type="molecule type" value="Genomic_DNA"/>
</dbReference>
<dbReference type="eggNOG" id="COG2265">
    <property type="taxonomic scope" value="Bacteria"/>
</dbReference>
<dbReference type="Pfam" id="PF01938">
    <property type="entry name" value="TRAM"/>
    <property type="match status" value="1"/>
</dbReference>
<dbReference type="InterPro" id="IPR002792">
    <property type="entry name" value="TRAM_dom"/>
</dbReference>
<comment type="caution">
    <text evidence="6">The sequence shown here is derived from an EMBL/GenBank/DDBJ whole genome shotgun (WGS) entry which is preliminary data.</text>
</comment>
<dbReference type="InterPro" id="IPR010280">
    <property type="entry name" value="U5_MeTrfase_fam"/>
</dbReference>